<reference evidence="1" key="1">
    <citation type="submission" date="2022-03" db="EMBL/GenBank/DDBJ databases">
        <title>Genomic analyses of argali, domestic sheep and their hybrids provide insights into chromosomal evolution, heterosis and genetic basis of agronomic traits.</title>
        <authorList>
            <person name="Li M."/>
        </authorList>
    </citation>
    <scope>NUCLEOTIDE SEQUENCE</scope>
    <source>
        <strain evidence="1">CAU-MHL-2022a</strain>
        <tissue evidence="1">Skin</tissue>
    </source>
</reference>
<dbReference type="Proteomes" id="UP001214576">
    <property type="component" value="Unassembled WGS sequence"/>
</dbReference>
<name>A0AAD4UN66_OVIAM</name>
<comment type="caution">
    <text evidence="1">The sequence shown here is derived from an EMBL/GenBank/DDBJ whole genome shotgun (WGS) entry which is preliminary data.</text>
</comment>
<evidence type="ECO:0000313" key="1">
    <source>
        <dbReference type="EMBL" id="KAI4548281.1"/>
    </source>
</evidence>
<dbReference type="EMBL" id="JAKZEL010000001">
    <property type="protein sequence ID" value="KAI4548281.1"/>
    <property type="molecule type" value="Genomic_DNA"/>
</dbReference>
<sequence length="334" mass="36935">MDCSPPGSSVHGVFQARVLEWGAVAFSISIGSSSSRVWRCLHFSTEVPLDPSQALLGWMRDTVGHARVFTGLPQAHQSTRNLSYAYAASGLSTCCATAWSSQPSPPYFLVILEDPVQIPPKDGDLLTDFLCHPTGPLQHTRSTRYSPLLGAHSYTSSPDLRGPLGFSVTLMLITTPITLASGGSGRLSYKTVNWRAFWSHIFHAHSANSEGLLCSKALCRETGAPVSTCRTHTLLNALPVLPLGTSFLACKGLVSKQKRFYRLHFTDEDAEEETVTYPRLGFLTAWKSQRSRTSYIAADFFQNKHSKRSRSWKTSYDPASEVMQHHFCHIRLVT</sequence>
<keyword evidence="2" id="KW-1185">Reference proteome</keyword>
<protein>
    <submittedName>
        <fullName evidence="1">Uncharacterized protein</fullName>
    </submittedName>
</protein>
<gene>
    <name evidence="1" type="ORF">MG293_000611</name>
</gene>
<dbReference type="AlphaFoldDB" id="A0AAD4UN66"/>
<evidence type="ECO:0000313" key="2">
    <source>
        <dbReference type="Proteomes" id="UP001214576"/>
    </source>
</evidence>
<proteinExistence type="predicted"/>
<organism evidence="1 2">
    <name type="scientific">Ovis ammon polii</name>
    <dbReference type="NCBI Taxonomy" id="230172"/>
    <lineage>
        <taxon>Eukaryota</taxon>
        <taxon>Metazoa</taxon>
        <taxon>Chordata</taxon>
        <taxon>Craniata</taxon>
        <taxon>Vertebrata</taxon>
        <taxon>Euteleostomi</taxon>
        <taxon>Mammalia</taxon>
        <taxon>Eutheria</taxon>
        <taxon>Laurasiatheria</taxon>
        <taxon>Artiodactyla</taxon>
        <taxon>Ruminantia</taxon>
        <taxon>Pecora</taxon>
        <taxon>Bovidae</taxon>
        <taxon>Caprinae</taxon>
        <taxon>Ovis</taxon>
    </lineage>
</organism>
<accession>A0AAD4UN66</accession>